<dbReference type="GO" id="GO:0005886">
    <property type="term" value="C:plasma membrane"/>
    <property type="evidence" value="ECO:0007669"/>
    <property type="project" value="TreeGrafter"/>
</dbReference>
<dbReference type="Gene3D" id="3.30.70.1320">
    <property type="entry name" value="Multidrug efflux transporter AcrB pore domain like"/>
    <property type="match status" value="1"/>
</dbReference>
<dbReference type="AlphaFoldDB" id="A0A1I6TSC7"/>
<proteinExistence type="predicted"/>
<accession>A0A1I6TSC7</accession>
<feature type="transmembrane region" description="Helical" evidence="1">
    <location>
        <begin position="871"/>
        <end position="891"/>
    </location>
</feature>
<dbReference type="PANTHER" id="PTHR32063">
    <property type="match status" value="1"/>
</dbReference>
<feature type="transmembrane region" description="Helical" evidence="1">
    <location>
        <begin position="383"/>
        <end position="409"/>
    </location>
</feature>
<evidence type="ECO:0000256" key="1">
    <source>
        <dbReference type="SAM" id="Phobius"/>
    </source>
</evidence>
<feature type="transmembrane region" description="Helical" evidence="1">
    <location>
        <begin position="897"/>
        <end position="918"/>
    </location>
</feature>
<feature type="transmembrane region" description="Helical" evidence="1">
    <location>
        <begin position="845"/>
        <end position="864"/>
    </location>
</feature>
<dbReference type="OrthoDB" id="9757876at2"/>
<dbReference type="GO" id="GO:0042910">
    <property type="term" value="F:xenobiotic transmembrane transporter activity"/>
    <property type="evidence" value="ECO:0007669"/>
    <property type="project" value="TreeGrafter"/>
</dbReference>
<feature type="transmembrane region" description="Helical" evidence="1">
    <location>
        <begin position="975"/>
        <end position="1000"/>
    </location>
</feature>
<evidence type="ECO:0000313" key="3">
    <source>
        <dbReference type="EMBL" id="SFS92112.1"/>
    </source>
</evidence>
<organism evidence="3 4">
    <name type="scientific">Marininema halotolerans</name>
    <dbReference type="NCBI Taxonomy" id="1155944"/>
    <lineage>
        <taxon>Bacteria</taxon>
        <taxon>Bacillati</taxon>
        <taxon>Bacillota</taxon>
        <taxon>Bacilli</taxon>
        <taxon>Bacillales</taxon>
        <taxon>Thermoactinomycetaceae</taxon>
        <taxon>Marininema</taxon>
    </lineage>
</organism>
<keyword evidence="4" id="KW-1185">Reference proteome</keyword>
<feature type="domain" description="SSD" evidence="2">
    <location>
        <begin position="356"/>
        <end position="486"/>
    </location>
</feature>
<dbReference type="PANTHER" id="PTHR32063:SF0">
    <property type="entry name" value="SWARMING MOTILITY PROTEIN SWRC"/>
    <property type="match status" value="1"/>
</dbReference>
<dbReference type="SUPFAM" id="SSF82714">
    <property type="entry name" value="Multidrug efflux transporter AcrB TolC docking domain, DN and DC subdomains"/>
    <property type="match status" value="2"/>
</dbReference>
<feature type="transmembrane region" description="Helical" evidence="1">
    <location>
        <begin position="330"/>
        <end position="349"/>
    </location>
</feature>
<dbReference type="Gene3D" id="3.30.70.1440">
    <property type="entry name" value="Multidrug efflux transporter AcrB pore domain"/>
    <property type="match status" value="1"/>
</dbReference>
<keyword evidence="1" id="KW-1133">Transmembrane helix</keyword>
<feature type="transmembrane region" description="Helical" evidence="1">
    <location>
        <begin position="429"/>
        <end position="455"/>
    </location>
</feature>
<dbReference type="EMBL" id="FPAA01000011">
    <property type="protein sequence ID" value="SFS92112.1"/>
    <property type="molecule type" value="Genomic_DNA"/>
</dbReference>
<gene>
    <name evidence="3" type="ORF">SAMN05444972_11132</name>
</gene>
<dbReference type="Proteomes" id="UP000198660">
    <property type="component" value="Unassembled WGS sequence"/>
</dbReference>
<dbReference type="SUPFAM" id="SSF82693">
    <property type="entry name" value="Multidrug efflux transporter AcrB pore domain, PN1, PN2, PC1 and PC2 subdomains"/>
    <property type="match status" value="2"/>
</dbReference>
<dbReference type="PROSITE" id="PS50156">
    <property type="entry name" value="SSD"/>
    <property type="match status" value="1"/>
</dbReference>
<sequence length="1012" mass="109156">MSFLTRFSLRNVTAVIILALMVTMGGVYATTKYNEEAMPDISIPYLFVSDVNPGASPREMQTEVTLPLEKALKNVDGVKAIYSDSSANVSSLRLEFDFGEDMGELKSRVEEALSGVTLPPEAEKPKVNQITTDSQPIIYSAVTAKDGKTLADLQSLVNDRIVPTLKGVDGVGNVQVIGALPEDVVIEPNLTRLKEKKIPLAQFIQTLKGSNIDLPAGQLKDHGQEKPVQIKGRAASIDQLKKQVISPVGKVALQDVAKVTVGSGEIESLTRIQGKPSIAINVTKNNDANAVDVADKVKKEIADYTKHTDGISFNVIYDQSKEIKKSVNGMAREAGLGALFASLLILLFLRNIRATLIAIVTIPLSIFLALALLKYMVPELTLNIMTLGGIAIAVGRVIDDSIVVIENIVRRLQNEKVTKEIIADATKEVGIAIAASTLTTVAVFAPLGLVGGLIGQITTPFALMVVCSLLASLLIAVTVVPALAYLLMRRATPKTKKEMWVSNGYHKALKWTLNHKVITLILATLLFLGSLPLAGLNGFTFMPEQEEKYLILNLKMPHGTDFEQLKKEALQLDQALRKDKDVELSQVMIGSPKGELDVFSMSTEGAKANWLVKLHSDADTKACMKRLKKNVKPTDDRARFIVQDQESTSGAAAPIQITVTGQSDKSIAEATNQVTDAVKKVDGTDNVDNTLVSLMDGIDVQIRDEDALKYGLTTAQVSNFIRPYLAGEEVGKVGSKGDFQPIKLKLAAKDMNRIDDLKELEISTPMGRDIKLKAIADVKKVHYPAVLQLRNGEKYATISGDIVKENTGGVLLDIQAKLKDLDLAEDVDVSLGGSNDQINESFKDLGIAILLAIGLVYIVMMIAFGEGRAPFAILFSLPFAVTGALLGNYITGQPISSASFIGMLMLVGIVVTNAIVLVDRIQQQVRSGSTIREAILEAGRTRLRPVLITAITTICSLLPLAVGVGEGAIVSKGLAVVVIGGLITSTVLTLVIVPIVYELLHRKERKAEMKRA</sequence>
<dbReference type="Gene3D" id="3.30.2090.10">
    <property type="entry name" value="Multidrug efflux transporter AcrB TolC docking domain, DN and DC subdomains"/>
    <property type="match status" value="2"/>
</dbReference>
<dbReference type="Gene3D" id="3.30.70.1430">
    <property type="entry name" value="Multidrug efflux transporter AcrB pore domain"/>
    <property type="match status" value="2"/>
</dbReference>
<dbReference type="PRINTS" id="PR00702">
    <property type="entry name" value="ACRIFLAVINRP"/>
</dbReference>
<dbReference type="InterPro" id="IPR001036">
    <property type="entry name" value="Acrflvin-R"/>
</dbReference>
<dbReference type="Gene3D" id="1.20.1640.10">
    <property type="entry name" value="Multidrug efflux transporter AcrB transmembrane domain"/>
    <property type="match status" value="2"/>
</dbReference>
<protein>
    <submittedName>
        <fullName evidence="3">Hydrophobic/amphiphilic exporter-1, HAE1 family</fullName>
    </submittedName>
</protein>
<keyword evidence="1" id="KW-0472">Membrane</keyword>
<dbReference type="RefSeq" id="WP_091838329.1">
    <property type="nucleotide sequence ID" value="NZ_FPAA01000011.1"/>
</dbReference>
<evidence type="ECO:0000259" key="2">
    <source>
        <dbReference type="PROSITE" id="PS50156"/>
    </source>
</evidence>
<name>A0A1I6TSC7_9BACL</name>
<feature type="transmembrane region" description="Helical" evidence="1">
    <location>
        <begin position="517"/>
        <end position="539"/>
    </location>
</feature>
<dbReference type="SUPFAM" id="SSF82866">
    <property type="entry name" value="Multidrug efflux transporter AcrB transmembrane domain"/>
    <property type="match status" value="2"/>
</dbReference>
<feature type="transmembrane region" description="Helical" evidence="1">
    <location>
        <begin position="946"/>
        <end position="969"/>
    </location>
</feature>
<feature type="transmembrane region" description="Helical" evidence="1">
    <location>
        <begin position="356"/>
        <end position="377"/>
    </location>
</feature>
<reference evidence="4" key="1">
    <citation type="submission" date="2016-10" db="EMBL/GenBank/DDBJ databases">
        <authorList>
            <person name="Varghese N."/>
            <person name="Submissions S."/>
        </authorList>
    </citation>
    <scope>NUCLEOTIDE SEQUENCE [LARGE SCALE GENOMIC DNA]</scope>
    <source>
        <strain evidence="4">DSM 45789</strain>
    </source>
</reference>
<keyword evidence="1" id="KW-0812">Transmembrane</keyword>
<feature type="transmembrane region" description="Helical" evidence="1">
    <location>
        <begin position="461"/>
        <end position="487"/>
    </location>
</feature>
<dbReference type="InterPro" id="IPR027463">
    <property type="entry name" value="AcrB_DN_DC_subdom"/>
</dbReference>
<dbReference type="Pfam" id="PF00873">
    <property type="entry name" value="ACR_tran"/>
    <property type="match status" value="1"/>
</dbReference>
<evidence type="ECO:0000313" key="4">
    <source>
        <dbReference type="Proteomes" id="UP000198660"/>
    </source>
</evidence>
<dbReference type="InterPro" id="IPR000731">
    <property type="entry name" value="SSD"/>
</dbReference>